<dbReference type="InterPro" id="IPR047689">
    <property type="entry name" value="CopD"/>
</dbReference>
<feature type="transmembrane region" description="Helical" evidence="6">
    <location>
        <begin position="122"/>
        <end position="140"/>
    </location>
</feature>
<dbReference type="Pfam" id="PF05425">
    <property type="entry name" value="CopD"/>
    <property type="match status" value="1"/>
</dbReference>
<evidence type="ECO:0000259" key="7">
    <source>
        <dbReference type="Pfam" id="PF05425"/>
    </source>
</evidence>
<accession>A0ABD4UFJ7</accession>
<evidence type="ECO:0000313" key="9">
    <source>
        <dbReference type="Proteomes" id="UP000191686"/>
    </source>
</evidence>
<comment type="caution">
    <text evidence="8">The sequence shown here is derived from an EMBL/GenBank/DDBJ whole genome shotgun (WGS) entry which is preliminary data.</text>
</comment>
<feature type="domain" description="Copper resistance protein D" evidence="7">
    <location>
        <begin position="197"/>
        <end position="303"/>
    </location>
</feature>
<feature type="transmembrane region" description="Helical" evidence="6">
    <location>
        <begin position="236"/>
        <end position="257"/>
    </location>
</feature>
<organism evidence="8 9">
    <name type="scientific">Burkholderia cenocepacia</name>
    <dbReference type="NCBI Taxonomy" id="95486"/>
    <lineage>
        <taxon>Bacteria</taxon>
        <taxon>Pseudomonadati</taxon>
        <taxon>Pseudomonadota</taxon>
        <taxon>Betaproteobacteria</taxon>
        <taxon>Burkholderiales</taxon>
        <taxon>Burkholderiaceae</taxon>
        <taxon>Burkholderia</taxon>
        <taxon>Burkholderia cepacia complex</taxon>
    </lineage>
</organism>
<gene>
    <name evidence="8" type="primary">copD</name>
    <name evidence="8" type="ORF">UE95_017705</name>
</gene>
<keyword evidence="2" id="KW-1003">Cell membrane</keyword>
<dbReference type="AlphaFoldDB" id="A0ABD4UFJ7"/>
<evidence type="ECO:0000256" key="5">
    <source>
        <dbReference type="ARBA" id="ARBA00023136"/>
    </source>
</evidence>
<name>A0ABD4UFJ7_9BURK</name>
<reference evidence="8 9" key="1">
    <citation type="journal article" date="2017" name="Front. Microbiol.">
        <title>Genomics reveals a unique clone of Burkholderia cenocepacia harbouring an actively excising novel genomic island.</title>
        <authorList>
            <person name="Patil P."/>
            <person name="Mali S."/>
            <person name="Midha S."/>
            <person name="Gautam V."/>
            <person name="Dash L."/>
            <person name="Kumar S."/>
            <person name="Shastri J."/>
            <person name="Singhal L."/>
            <person name="Patil P.B."/>
        </authorList>
    </citation>
    <scope>NUCLEOTIDE SEQUENCE [LARGE SCALE GENOMIC DNA]</scope>
    <source>
        <strain evidence="8 9">BC-19</strain>
    </source>
</reference>
<feature type="transmembrane region" description="Helical" evidence="6">
    <location>
        <begin position="286"/>
        <end position="305"/>
    </location>
</feature>
<evidence type="ECO:0000256" key="3">
    <source>
        <dbReference type="ARBA" id="ARBA00022692"/>
    </source>
</evidence>
<dbReference type="Proteomes" id="UP000191686">
    <property type="component" value="Unassembled WGS sequence"/>
</dbReference>
<evidence type="ECO:0000256" key="1">
    <source>
        <dbReference type="ARBA" id="ARBA00004651"/>
    </source>
</evidence>
<evidence type="ECO:0000256" key="6">
    <source>
        <dbReference type="SAM" id="Phobius"/>
    </source>
</evidence>
<feature type="transmembrane region" description="Helical" evidence="6">
    <location>
        <begin position="160"/>
        <end position="181"/>
    </location>
</feature>
<dbReference type="EMBL" id="JYMX02000013">
    <property type="protein sequence ID" value="MCW3713125.1"/>
    <property type="molecule type" value="Genomic_DNA"/>
</dbReference>
<feature type="transmembrane region" description="Helical" evidence="6">
    <location>
        <begin position="12"/>
        <end position="33"/>
    </location>
</feature>
<keyword evidence="5 6" id="KW-0472">Membrane</keyword>
<dbReference type="PANTHER" id="PTHR34820">
    <property type="entry name" value="INNER MEMBRANE PROTEIN YEBZ"/>
    <property type="match status" value="1"/>
</dbReference>
<evidence type="ECO:0000256" key="4">
    <source>
        <dbReference type="ARBA" id="ARBA00022989"/>
    </source>
</evidence>
<dbReference type="GO" id="GO:0005886">
    <property type="term" value="C:plasma membrane"/>
    <property type="evidence" value="ECO:0007669"/>
    <property type="project" value="UniProtKB-SubCell"/>
</dbReference>
<feature type="transmembrane region" description="Helical" evidence="6">
    <location>
        <begin position="88"/>
        <end position="110"/>
    </location>
</feature>
<evidence type="ECO:0000256" key="2">
    <source>
        <dbReference type="ARBA" id="ARBA00022475"/>
    </source>
</evidence>
<evidence type="ECO:0000313" key="8">
    <source>
        <dbReference type="EMBL" id="MCW3713125.1"/>
    </source>
</evidence>
<feature type="transmembrane region" description="Helical" evidence="6">
    <location>
        <begin position="202"/>
        <end position="224"/>
    </location>
</feature>
<keyword evidence="4 6" id="KW-1133">Transmembrane helix</keyword>
<protein>
    <submittedName>
        <fullName evidence="8">Copper homeostasis membrane protein CopD</fullName>
    </submittedName>
</protein>
<feature type="transmembrane region" description="Helical" evidence="6">
    <location>
        <begin position="45"/>
        <end position="68"/>
    </location>
</feature>
<dbReference type="InterPro" id="IPR032694">
    <property type="entry name" value="CopC/D"/>
</dbReference>
<keyword evidence="3 6" id="KW-0812">Transmembrane</keyword>
<comment type="subcellular location">
    <subcellularLocation>
        <location evidence="1">Cell membrane</location>
        <topology evidence="1">Multi-pass membrane protein</topology>
    </subcellularLocation>
</comment>
<dbReference type="PANTHER" id="PTHR34820:SF4">
    <property type="entry name" value="INNER MEMBRANE PROTEIN YEBZ"/>
    <property type="match status" value="1"/>
</dbReference>
<reference evidence="8 9" key="2">
    <citation type="journal article" date="2017" name="Front. Microbiol.">
        <title>Genomics Reveals a Unique Clone of Burkholderia cenocepacia Harboring an Actively Excising Novel Genomic Island.</title>
        <authorList>
            <person name="Patil P.P."/>
            <person name="Mali S."/>
            <person name="Midha S."/>
            <person name="Gautam V."/>
            <person name="Dash L."/>
            <person name="Kumar S."/>
            <person name="Shastri J."/>
            <person name="Singhal L."/>
            <person name="Patil P.B."/>
        </authorList>
    </citation>
    <scope>NUCLEOTIDE SEQUENCE [LARGE SCALE GENOMIC DNA]</scope>
    <source>
        <strain evidence="8 9">BC-19</strain>
    </source>
</reference>
<proteinExistence type="predicted"/>
<dbReference type="InterPro" id="IPR008457">
    <property type="entry name" value="Cu-R_CopD_dom"/>
</dbReference>
<dbReference type="NCBIfam" id="NF033808">
    <property type="entry name" value="copper_CopD"/>
    <property type="match status" value="1"/>
</dbReference>
<sequence length="309" mass="32408">MMESWVNIAIRFILYMDLMLLFGLPLFGLYALQHHERRWPQITKQFAIILGGAAVVGGAMSLLSMLVLAKVMTGAEDYFSVSQHAFEMIVSGTALGAAWVLRLVALGVALATTPLLARRPTFGFAVIAGAGLGALATLAWGGHGAMDSGGKGVLHLSADILHLAAAGGWVGALTAFVLLLGANDASSPSQQFELLQRTLAGFATIGTMIVLALIATGLINYGMISGPTLNGLTTTLYGQLLLTKLGFFALMLALAAANRFHLTPRLEEKMRNGDHIGAVAALRKSLLVESGAATVILMLVAILGLQSPQ</sequence>